<sequence length="289" mass="30835">MISLYILLIASIVAIFGLFVTVFAHVKKIDRSKRMGHFFLTFGVIVALFAGFSINKEKEAHQAAEDHQKRVQAEQIYDAELIHLSAKKVTIKDGEAKVTIHVSKNTAVKIYSNHEQLHDLEYKPNNSKKDIKITFVMPGKYTVKATRGQNRIIKHITVSKDNHKKVTASTSTSSSSSEVVEETSSEPVVDDSAVSEETSTEETVVDPGLADSAATDTTTTDVTPSYDYTPTWTPDTSAGTTTTTPATGAGTTTGDGSADTGTQGSDSTSGTGESTSTSDATGDSSNTAQ</sequence>
<feature type="transmembrane region" description="Helical" evidence="2">
    <location>
        <begin position="38"/>
        <end position="54"/>
    </location>
</feature>
<evidence type="ECO:0000256" key="1">
    <source>
        <dbReference type="SAM" id="MobiDB-lite"/>
    </source>
</evidence>
<feature type="transmembrane region" description="Helical" evidence="2">
    <location>
        <begin position="6"/>
        <end position="26"/>
    </location>
</feature>
<evidence type="ECO:0000256" key="2">
    <source>
        <dbReference type="SAM" id="Phobius"/>
    </source>
</evidence>
<feature type="compositionally biased region" description="Low complexity" evidence="1">
    <location>
        <begin position="167"/>
        <end position="178"/>
    </location>
</feature>
<reference evidence="3 4" key="1">
    <citation type="submission" date="2020-03" db="EMBL/GenBank/DDBJ databases">
        <title>Comparative genomics of Weissella paramesenteroides.</title>
        <authorList>
            <person name="Kant R."/>
            <person name="Takala T."/>
            <person name="Saris P."/>
        </authorList>
    </citation>
    <scope>NUCLEOTIDE SEQUENCE [LARGE SCALE GENOMIC DNA]</scope>
    <source>
        <strain evidence="3 4">SJ27-4</strain>
    </source>
</reference>
<comment type="caution">
    <text evidence="3">The sequence shown here is derived from an EMBL/GenBank/DDBJ whole genome shotgun (WGS) entry which is preliminary data.</text>
</comment>
<keyword evidence="2" id="KW-0812">Transmembrane</keyword>
<dbReference type="RefSeq" id="WP_277361889.1">
    <property type="nucleotide sequence ID" value="NZ_JAANXN010000002.1"/>
</dbReference>
<accession>A0ABD4XGQ0</accession>
<keyword evidence="2" id="KW-0472">Membrane</keyword>
<dbReference type="Proteomes" id="UP001215461">
    <property type="component" value="Unassembled WGS sequence"/>
</dbReference>
<feature type="region of interest" description="Disordered" evidence="1">
    <location>
        <begin position="161"/>
        <end position="289"/>
    </location>
</feature>
<proteinExistence type="predicted"/>
<evidence type="ECO:0000313" key="3">
    <source>
        <dbReference type="EMBL" id="MDF8370369.1"/>
    </source>
</evidence>
<keyword evidence="2" id="KW-1133">Transmembrane helix</keyword>
<name>A0ABD4XGQ0_WEIPA</name>
<gene>
    <name evidence="3" type="ORF">G9403_01675</name>
</gene>
<organism evidence="3 4">
    <name type="scientific">Weissella paramesenteroides</name>
    <name type="common">Leuconostoc paramesenteroides</name>
    <dbReference type="NCBI Taxonomy" id="1249"/>
    <lineage>
        <taxon>Bacteria</taxon>
        <taxon>Bacillati</taxon>
        <taxon>Bacillota</taxon>
        <taxon>Bacilli</taxon>
        <taxon>Lactobacillales</taxon>
        <taxon>Lactobacillaceae</taxon>
        <taxon>Weissella</taxon>
    </lineage>
</organism>
<evidence type="ECO:0000313" key="4">
    <source>
        <dbReference type="Proteomes" id="UP001215461"/>
    </source>
</evidence>
<feature type="compositionally biased region" description="Low complexity" evidence="1">
    <location>
        <begin position="205"/>
        <end position="289"/>
    </location>
</feature>
<dbReference type="AlphaFoldDB" id="A0ABD4XGQ0"/>
<feature type="compositionally biased region" description="Low complexity" evidence="1">
    <location>
        <begin position="185"/>
        <end position="197"/>
    </location>
</feature>
<dbReference type="EMBL" id="JAANXN010000002">
    <property type="protein sequence ID" value="MDF8370369.1"/>
    <property type="molecule type" value="Genomic_DNA"/>
</dbReference>
<protein>
    <submittedName>
        <fullName evidence="3">Uncharacterized protein</fullName>
    </submittedName>
</protein>